<name>A0A9X3J7C5_9BACT</name>
<dbReference type="Proteomes" id="UP001145087">
    <property type="component" value="Unassembled WGS sequence"/>
</dbReference>
<evidence type="ECO:0000256" key="1">
    <source>
        <dbReference type="SAM" id="Coils"/>
    </source>
</evidence>
<feature type="coiled-coil region" evidence="1">
    <location>
        <begin position="7"/>
        <end position="41"/>
    </location>
</feature>
<dbReference type="AlphaFoldDB" id="A0A9X3J7C5"/>
<accession>A0A9X3J7C5</accession>
<protein>
    <submittedName>
        <fullName evidence="2">Uncharacterized protein</fullName>
    </submittedName>
</protein>
<gene>
    <name evidence="2" type="ORF">OU798_15995</name>
</gene>
<evidence type="ECO:0000313" key="2">
    <source>
        <dbReference type="EMBL" id="MCY1721857.1"/>
    </source>
</evidence>
<comment type="caution">
    <text evidence="2">The sequence shown here is derived from an EMBL/GenBank/DDBJ whole genome shotgun (WGS) entry which is preliminary data.</text>
</comment>
<dbReference type="EMBL" id="JAPOHD010000029">
    <property type="protein sequence ID" value="MCY1721857.1"/>
    <property type="molecule type" value="Genomic_DNA"/>
</dbReference>
<proteinExistence type="predicted"/>
<sequence length="99" mass="11616">MITPKKYQQAKRQIEKARATIREAEEIIKAYEAQEEKAKSKRLLLLRKNDYVEYIGGSNSRVLTVGRKYRLTSESFNGRLALINDSGNRMITRPKYFKF</sequence>
<dbReference type="RefSeq" id="WP_343334186.1">
    <property type="nucleotide sequence ID" value="NZ_JAPOHD010000029.1"/>
</dbReference>
<keyword evidence="3" id="KW-1185">Reference proteome</keyword>
<keyword evidence="1" id="KW-0175">Coiled coil</keyword>
<evidence type="ECO:0000313" key="3">
    <source>
        <dbReference type="Proteomes" id="UP001145087"/>
    </source>
</evidence>
<organism evidence="2 3">
    <name type="scientific">Draconibacterium aestuarii</name>
    <dbReference type="NCBI Taxonomy" id="2998507"/>
    <lineage>
        <taxon>Bacteria</taxon>
        <taxon>Pseudomonadati</taxon>
        <taxon>Bacteroidota</taxon>
        <taxon>Bacteroidia</taxon>
        <taxon>Marinilabiliales</taxon>
        <taxon>Prolixibacteraceae</taxon>
        <taxon>Draconibacterium</taxon>
    </lineage>
</organism>
<reference evidence="2" key="1">
    <citation type="submission" date="2022-11" db="EMBL/GenBank/DDBJ databases">
        <title>Marilongibacter aestuarii gen. nov., sp. nov., isolated from tidal flat sediment.</title>
        <authorList>
            <person name="Jiayan W."/>
        </authorList>
    </citation>
    <scope>NUCLEOTIDE SEQUENCE</scope>
    <source>
        <strain evidence="2">Z1-6</strain>
    </source>
</reference>